<accession>A0A318JS50</accession>
<evidence type="ECO:0000313" key="2">
    <source>
        <dbReference type="EMBL" id="PXX47180.1"/>
    </source>
</evidence>
<dbReference type="RefSeq" id="WP_110253580.1">
    <property type="nucleotide sequence ID" value="NZ_QJKB01000001.1"/>
</dbReference>
<proteinExistence type="predicted"/>
<keyword evidence="1" id="KW-0732">Signal</keyword>
<organism evidence="2 3">
    <name type="scientific">Undibacterium pigrum</name>
    <dbReference type="NCBI Taxonomy" id="401470"/>
    <lineage>
        <taxon>Bacteria</taxon>
        <taxon>Pseudomonadati</taxon>
        <taxon>Pseudomonadota</taxon>
        <taxon>Betaproteobacteria</taxon>
        <taxon>Burkholderiales</taxon>
        <taxon>Oxalobacteraceae</taxon>
        <taxon>Undibacterium</taxon>
    </lineage>
</organism>
<dbReference type="AlphaFoldDB" id="A0A318JS50"/>
<reference evidence="2 3" key="1">
    <citation type="submission" date="2018-05" db="EMBL/GenBank/DDBJ databases">
        <title>Genomic Encyclopedia of Type Strains, Phase IV (KMG-IV): sequencing the most valuable type-strain genomes for metagenomic binning, comparative biology and taxonomic classification.</title>
        <authorList>
            <person name="Goeker M."/>
        </authorList>
    </citation>
    <scope>NUCLEOTIDE SEQUENCE [LARGE SCALE GENOMIC DNA]</scope>
    <source>
        <strain evidence="2 3">DSM 19792</strain>
    </source>
</reference>
<comment type="caution">
    <text evidence="2">The sequence shown here is derived from an EMBL/GenBank/DDBJ whole genome shotgun (WGS) entry which is preliminary data.</text>
</comment>
<dbReference type="OrthoDB" id="9869631at2"/>
<feature type="chain" id="PRO_5016459029" evidence="1">
    <location>
        <begin position="22"/>
        <end position="167"/>
    </location>
</feature>
<name>A0A318JS50_9BURK</name>
<evidence type="ECO:0000313" key="3">
    <source>
        <dbReference type="Proteomes" id="UP000247792"/>
    </source>
</evidence>
<sequence length="167" mass="18704">MLRNIIVVFTIFLITSMPVKAAPGYVIIDASKPNVTSYTSIPKSLTDVDLDKLSGQVSAQAGVGMETWESFKNNLHLLVEAKIKKNEYPELIIKEGLADFLEKFEGIPLGLTWNGGIALTYNDYIHAKRTYQQYLEKPDSVARISERNRDPVHPANHLKVLVSNMSK</sequence>
<dbReference type="EMBL" id="QJKB01000001">
    <property type="protein sequence ID" value="PXX47180.1"/>
    <property type="molecule type" value="Genomic_DNA"/>
</dbReference>
<feature type="signal peptide" evidence="1">
    <location>
        <begin position="1"/>
        <end position="21"/>
    </location>
</feature>
<dbReference type="Proteomes" id="UP000247792">
    <property type="component" value="Unassembled WGS sequence"/>
</dbReference>
<gene>
    <name evidence="2" type="ORF">DFR42_101756</name>
</gene>
<protein>
    <submittedName>
        <fullName evidence="2">Uncharacterized protein</fullName>
    </submittedName>
</protein>
<evidence type="ECO:0000256" key="1">
    <source>
        <dbReference type="SAM" id="SignalP"/>
    </source>
</evidence>
<keyword evidence="3" id="KW-1185">Reference proteome</keyword>